<evidence type="ECO:0000313" key="5">
    <source>
        <dbReference type="Proteomes" id="UP000536835"/>
    </source>
</evidence>
<keyword evidence="1" id="KW-0175">Coiled coil</keyword>
<feature type="region of interest" description="Disordered" evidence="2">
    <location>
        <begin position="128"/>
        <end position="174"/>
    </location>
</feature>
<dbReference type="Proteomes" id="UP000536835">
    <property type="component" value="Unassembled WGS sequence"/>
</dbReference>
<dbReference type="InterPro" id="IPR005498">
    <property type="entry name" value="T4SS_VirB10/TraB/TrbI"/>
</dbReference>
<comment type="caution">
    <text evidence="4">The sequence shown here is derived from an EMBL/GenBank/DDBJ whole genome shotgun (WGS) entry which is preliminary data.</text>
</comment>
<dbReference type="AlphaFoldDB" id="A0A7Y3RNS3"/>
<sequence>MSAANKERLTRQRLLLGGAATLAMTAAGFWIFSSDGGDNQSRADDLRRRRAMTDVINPHGLGDDFLSETGTRLASVEDSVAGLEEQVRRLTANLEAKELELAGTRAELDKTRNDAIAMVEDLAARVADAPPSPNPAERSPEALSPVGGDPFLRQGAVPGSFGSPGAVPGPLRPLTPKEVTILTFDGGGDGEPEIPQSAVFHPEDGSYVPPNAHATAHVLVGVDMSTGVRLSADPKPVLLRVTGPAYSVAGEGDRQLTDLTGCLVNGAAHAELASERVYVQLQKITCERPGGEVAETQVQGYVAQLGKVGVRGRVVSREGDIVEKALIAGVIGGFGRGVSRNTDLALGGGALGAGNTILSDRELSAGEIAAGGFGEGLSTAADTVSDYLIDRAEQYQPVIEMPTGIDVEIVFLSGFLARGTQ</sequence>
<gene>
    <name evidence="4" type="ORF">HK107_14255</name>
</gene>
<feature type="transmembrane region" description="Helical" evidence="3">
    <location>
        <begin position="14"/>
        <end position="32"/>
    </location>
</feature>
<protein>
    <submittedName>
        <fullName evidence="4">Conjugal transfer protein TraB</fullName>
    </submittedName>
</protein>
<feature type="coiled-coil region" evidence="1">
    <location>
        <begin position="73"/>
        <end position="114"/>
    </location>
</feature>
<evidence type="ECO:0000256" key="3">
    <source>
        <dbReference type="SAM" id="Phobius"/>
    </source>
</evidence>
<dbReference type="RefSeq" id="WP_173200961.1">
    <property type="nucleotide sequence ID" value="NZ_JABFCX010000003.1"/>
</dbReference>
<keyword evidence="3" id="KW-0812">Transmembrane</keyword>
<evidence type="ECO:0000256" key="2">
    <source>
        <dbReference type="SAM" id="MobiDB-lite"/>
    </source>
</evidence>
<keyword evidence="3" id="KW-1133">Transmembrane helix</keyword>
<dbReference type="EMBL" id="JABFCX010000003">
    <property type="protein sequence ID" value="NNU17491.1"/>
    <property type="molecule type" value="Genomic_DNA"/>
</dbReference>
<reference evidence="4 5" key="1">
    <citation type="submission" date="2020-05" db="EMBL/GenBank/DDBJ databases">
        <title>Parvularcula mediterraneae sp. nov., isolated from polypropylene straw from shallow seawater of the seashore of Laganas in Zakynthos island, Greece.</title>
        <authorList>
            <person name="Szabo I."/>
            <person name="Al-Omari J."/>
            <person name="Rado J."/>
            <person name="Szerdahelyi G.S."/>
        </authorList>
    </citation>
    <scope>NUCLEOTIDE SEQUENCE [LARGE SCALE GENOMIC DNA]</scope>
    <source>
        <strain evidence="4 5">ZS-1/3</strain>
    </source>
</reference>
<organism evidence="4 5">
    <name type="scientific">Parvularcula mediterranea</name>
    <dbReference type="NCBI Taxonomy" id="2732508"/>
    <lineage>
        <taxon>Bacteria</taxon>
        <taxon>Pseudomonadati</taxon>
        <taxon>Pseudomonadota</taxon>
        <taxon>Alphaproteobacteria</taxon>
        <taxon>Parvularculales</taxon>
        <taxon>Parvularculaceae</taxon>
        <taxon>Parvularcula</taxon>
    </lineage>
</organism>
<name>A0A7Y3RNS3_9PROT</name>
<proteinExistence type="predicted"/>
<accession>A0A7Y3RNS3</accession>
<keyword evidence="5" id="KW-1185">Reference proteome</keyword>
<keyword evidence="3" id="KW-0472">Membrane</keyword>
<evidence type="ECO:0000313" key="4">
    <source>
        <dbReference type="EMBL" id="NNU17491.1"/>
    </source>
</evidence>
<dbReference type="Pfam" id="PF03743">
    <property type="entry name" value="TrbI"/>
    <property type="match status" value="1"/>
</dbReference>
<dbReference type="CDD" id="cd16430">
    <property type="entry name" value="TraB"/>
    <property type="match status" value="1"/>
</dbReference>
<evidence type="ECO:0000256" key="1">
    <source>
        <dbReference type="SAM" id="Coils"/>
    </source>
</evidence>